<dbReference type="InterPro" id="IPR003346">
    <property type="entry name" value="Transposase_20"/>
</dbReference>
<dbReference type="PANTHER" id="PTHR33055:SF16">
    <property type="entry name" value="TRANSPOSASE FOR INSERTION SEQUENCE ELEMENT IS1547"/>
    <property type="match status" value="1"/>
</dbReference>
<name>A0A4R8WWB5_9MICO</name>
<dbReference type="GO" id="GO:0006313">
    <property type="term" value="P:DNA transposition"/>
    <property type="evidence" value="ECO:0007669"/>
    <property type="project" value="InterPro"/>
</dbReference>
<reference evidence="3 4" key="1">
    <citation type="submission" date="2019-03" db="EMBL/GenBank/DDBJ databases">
        <title>Genomics of glacier-inhabiting Cryobacterium strains.</title>
        <authorList>
            <person name="Liu Q."/>
            <person name="Xin Y.-H."/>
        </authorList>
    </citation>
    <scope>NUCLEOTIDE SEQUENCE [LARGE SCALE GENOMIC DNA]</scope>
    <source>
        <strain evidence="3 4">MDT1-3</strain>
    </source>
</reference>
<dbReference type="InterPro" id="IPR047650">
    <property type="entry name" value="Transpos_IS110"/>
</dbReference>
<accession>A0A4R8WWB5</accession>
<keyword evidence="4" id="KW-1185">Reference proteome</keyword>
<dbReference type="InterPro" id="IPR002525">
    <property type="entry name" value="Transp_IS110-like_N"/>
</dbReference>
<dbReference type="AlphaFoldDB" id="A0A4R8WWB5"/>
<gene>
    <name evidence="3" type="ORF">E3O19_07465</name>
</gene>
<dbReference type="Proteomes" id="UP000298412">
    <property type="component" value="Unassembled WGS sequence"/>
</dbReference>
<protein>
    <submittedName>
        <fullName evidence="3">IS110 family transposase</fullName>
    </submittedName>
</protein>
<dbReference type="GO" id="GO:0003677">
    <property type="term" value="F:DNA binding"/>
    <property type="evidence" value="ECO:0007669"/>
    <property type="project" value="InterPro"/>
</dbReference>
<dbReference type="Pfam" id="PF01548">
    <property type="entry name" value="DEDD_Tnp_IS110"/>
    <property type="match status" value="1"/>
</dbReference>
<evidence type="ECO:0000313" key="3">
    <source>
        <dbReference type="EMBL" id="TFC16378.1"/>
    </source>
</evidence>
<evidence type="ECO:0000259" key="1">
    <source>
        <dbReference type="Pfam" id="PF01548"/>
    </source>
</evidence>
<dbReference type="GO" id="GO:0004803">
    <property type="term" value="F:transposase activity"/>
    <property type="evidence" value="ECO:0007669"/>
    <property type="project" value="InterPro"/>
</dbReference>
<dbReference type="NCBIfam" id="NF033542">
    <property type="entry name" value="transpos_IS110"/>
    <property type="match status" value="1"/>
</dbReference>
<dbReference type="Pfam" id="PF02371">
    <property type="entry name" value="Transposase_20"/>
    <property type="match status" value="1"/>
</dbReference>
<proteinExistence type="predicted"/>
<dbReference type="EMBL" id="SOFP01000040">
    <property type="protein sequence ID" value="TFC16378.1"/>
    <property type="molecule type" value="Genomic_DNA"/>
</dbReference>
<sequence>MPDRHVITPAFSNGEGVIVTIVSQEFDHVIGVDTHAKTHTLVVLDSHGAKQAGDTFPTSPAGLKRAHAWMLRHAPGRMLAAMEGTASYGAQFNDLLAREGIAVAETRPPKRGVRRVGKTDQIDAELAARHALALPIERVITPRTHTGDHAALSVLLTARNAISTARTATINQLTALLRAHWLGIDARRPITATQVTQIGQWRAHPSDDVGAATIREEAIREAQEIIRRDGELKHNEAGLRKHVKTIAAWLLDEPGVGPFVAAELIVTWSHKGRIHGEAAFARFAGAAPIPASSGNTTRYRLHRGGDRQLNRALWVVAFNRYQHDPETLEYVAKRTKEGKTRNEILRCLKRYISRSLFRKLDTQTA</sequence>
<dbReference type="PANTHER" id="PTHR33055">
    <property type="entry name" value="TRANSPOSASE FOR INSERTION SEQUENCE ELEMENT IS1111A"/>
    <property type="match status" value="1"/>
</dbReference>
<evidence type="ECO:0000259" key="2">
    <source>
        <dbReference type="Pfam" id="PF02371"/>
    </source>
</evidence>
<evidence type="ECO:0000313" key="4">
    <source>
        <dbReference type="Proteomes" id="UP000298412"/>
    </source>
</evidence>
<feature type="domain" description="Transposase IS116/IS110/IS902 C-terminal" evidence="2">
    <location>
        <begin position="250"/>
        <end position="331"/>
    </location>
</feature>
<organism evidence="3 4">
    <name type="scientific">Cryobacterium algoritolerans</name>
    <dbReference type="NCBI Taxonomy" id="1259184"/>
    <lineage>
        <taxon>Bacteria</taxon>
        <taxon>Bacillati</taxon>
        <taxon>Actinomycetota</taxon>
        <taxon>Actinomycetes</taxon>
        <taxon>Micrococcales</taxon>
        <taxon>Microbacteriaceae</taxon>
        <taxon>Cryobacterium</taxon>
    </lineage>
</organism>
<comment type="caution">
    <text evidence="3">The sequence shown here is derived from an EMBL/GenBank/DDBJ whole genome shotgun (WGS) entry which is preliminary data.</text>
</comment>
<feature type="domain" description="Transposase IS110-like N-terminal" evidence="1">
    <location>
        <begin position="30"/>
        <end position="180"/>
    </location>
</feature>
<dbReference type="OrthoDB" id="4337860at2"/>